<dbReference type="Proteomes" id="UP000324974">
    <property type="component" value="Chromosome"/>
</dbReference>
<dbReference type="KEGG" id="lrs:PX52LOC_07798"/>
<dbReference type="OrthoDB" id="291547at2"/>
<dbReference type="AlphaFoldDB" id="A0A5C1AN82"/>
<reference evidence="2" key="1">
    <citation type="submission" date="2019-08" db="EMBL/GenBank/DDBJ databases">
        <title>Limnoglobus roseus gen. nov., sp. nov., a novel freshwater planctomycete with a giant genome from the family Gemmataceae.</title>
        <authorList>
            <person name="Kulichevskaya I.S."/>
            <person name="Naumoff D.G."/>
            <person name="Miroshnikov K."/>
            <person name="Ivanova A."/>
            <person name="Philippov D.A."/>
            <person name="Hakobyan A."/>
            <person name="Rijpstra I.C."/>
            <person name="Sinninghe Damste J.S."/>
            <person name="Liesack W."/>
            <person name="Dedysh S.N."/>
        </authorList>
    </citation>
    <scope>NUCLEOTIDE SEQUENCE [LARGE SCALE GENOMIC DNA]</scope>
    <source>
        <strain evidence="2">PX52</strain>
    </source>
</reference>
<protein>
    <submittedName>
        <fullName evidence="1">Uncharacterized protein</fullName>
    </submittedName>
</protein>
<name>A0A5C1AN82_9BACT</name>
<gene>
    <name evidence="1" type="ORF">PX52LOC_07798</name>
</gene>
<dbReference type="RefSeq" id="WP_149114958.1">
    <property type="nucleotide sequence ID" value="NZ_CP042425.1"/>
</dbReference>
<sequence length="71" mass="7266">MPPDDDATPGLNPAALPLPDAARILARASRLPITEGMLRADLAAGAPANGDGTVNLVHYAAWLVAREGHGD</sequence>
<proteinExistence type="predicted"/>
<accession>A0A5C1AN82</accession>
<evidence type="ECO:0000313" key="2">
    <source>
        <dbReference type="Proteomes" id="UP000324974"/>
    </source>
</evidence>
<dbReference type="EMBL" id="CP042425">
    <property type="protein sequence ID" value="QEL20691.1"/>
    <property type="molecule type" value="Genomic_DNA"/>
</dbReference>
<organism evidence="1 2">
    <name type="scientific">Limnoglobus roseus</name>
    <dbReference type="NCBI Taxonomy" id="2598579"/>
    <lineage>
        <taxon>Bacteria</taxon>
        <taxon>Pseudomonadati</taxon>
        <taxon>Planctomycetota</taxon>
        <taxon>Planctomycetia</taxon>
        <taxon>Gemmatales</taxon>
        <taxon>Gemmataceae</taxon>
        <taxon>Limnoglobus</taxon>
    </lineage>
</organism>
<keyword evidence="2" id="KW-1185">Reference proteome</keyword>
<evidence type="ECO:0000313" key="1">
    <source>
        <dbReference type="EMBL" id="QEL20691.1"/>
    </source>
</evidence>